<accession>A0AAV2LHP0</accession>
<dbReference type="Proteomes" id="UP001497482">
    <property type="component" value="Chromosome 3"/>
</dbReference>
<evidence type="ECO:0000313" key="2">
    <source>
        <dbReference type="EMBL" id="CAL1601071.1"/>
    </source>
</evidence>
<keyword evidence="3" id="KW-1185">Reference proteome</keyword>
<organism evidence="2 3">
    <name type="scientific">Knipowitschia caucasica</name>
    <name type="common">Caucasian dwarf goby</name>
    <name type="synonym">Pomatoschistus caucasicus</name>
    <dbReference type="NCBI Taxonomy" id="637954"/>
    <lineage>
        <taxon>Eukaryota</taxon>
        <taxon>Metazoa</taxon>
        <taxon>Chordata</taxon>
        <taxon>Craniata</taxon>
        <taxon>Vertebrata</taxon>
        <taxon>Euteleostomi</taxon>
        <taxon>Actinopterygii</taxon>
        <taxon>Neopterygii</taxon>
        <taxon>Teleostei</taxon>
        <taxon>Neoteleostei</taxon>
        <taxon>Acanthomorphata</taxon>
        <taxon>Gobiaria</taxon>
        <taxon>Gobiiformes</taxon>
        <taxon>Gobioidei</taxon>
        <taxon>Gobiidae</taxon>
        <taxon>Gobiinae</taxon>
        <taxon>Knipowitschia</taxon>
    </lineage>
</organism>
<sequence>MPSLLYYRCCHSYQFAPRPTWKASSSKYPIDGGIPCGGEGRAAQPVNSPLVPDGSIQPVTTSAPITGSAALAGEMRELR</sequence>
<dbReference type="AlphaFoldDB" id="A0AAV2LHP0"/>
<name>A0AAV2LHP0_KNICA</name>
<protein>
    <submittedName>
        <fullName evidence="2">Uncharacterized protein</fullName>
    </submittedName>
</protein>
<evidence type="ECO:0000256" key="1">
    <source>
        <dbReference type="SAM" id="MobiDB-lite"/>
    </source>
</evidence>
<proteinExistence type="predicted"/>
<dbReference type="EMBL" id="OZ035825">
    <property type="protein sequence ID" value="CAL1601071.1"/>
    <property type="molecule type" value="Genomic_DNA"/>
</dbReference>
<reference evidence="2 3" key="1">
    <citation type="submission" date="2024-04" db="EMBL/GenBank/DDBJ databases">
        <authorList>
            <person name="Waldvogel A.-M."/>
            <person name="Schoenle A."/>
        </authorList>
    </citation>
    <scope>NUCLEOTIDE SEQUENCE [LARGE SCALE GENOMIC DNA]</scope>
</reference>
<evidence type="ECO:0000313" key="3">
    <source>
        <dbReference type="Proteomes" id="UP001497482"/>
    </source>
</evidence>
<gene>
    <name evidence="2" type="ORF">KC01_LOCUS29106</name>
</gene>
<feature type="region of interest" description="Disordered" evidence="1">
    <location>
        <begin position="39"/>
        <end position="79"/>
    </location>
</feature>